<evidence type="ECO:0000313" key="4">
    <source>
        <dbReference type="Proteomes" id="UP000037069"/>
    </source>
</evidence>
<feature type="region of interest" description="Disordered" evidence="1">
    <location>
        <begin position="41"/>
        <end position="73"/>
    </location>
</feature>
<keyword evidence="2" id="KW-0732">Signal</keyword>
<feature type="signal peptide" evidence="2">
    <location>
        <begin position="1"/>
        <end position="19"/>
    </location>
</feature>
<keyword evidence="4" id="KW-1185">Reference proteome</keyword>
<evidence type="ECO:0000256" key="1">
    <source>
        <dbReference type="SAM" id="MobiDB-lite"/>
    </source>
</evidence>
<dbReference type="OrthoDB" id="7872317at2759"/>
<reference evidence="3 4" key="1">
    <citation type="journal article" date="2015" name="Nat. Commun.">
        <title>Lucilia cuprina genome unlocks parasitic fly biology to underpin future interventions.</title>
        <authorList>
            <person name="Anstead C.A."/>
            <person name="Korhonen P.K."/>
            <person name="Young N.D."/>
            <person name="Hall R.S."/>
            <person name="Jex A.R."/>
            <person name="Murali S.C."/>
            <person name="Hughes D.S."/>
            <person name="Lee S.F."/>
            <person name="Perry T."/>
            <person name="Stroehlein A.J."/>
            <person name="Ansell B.R."/>
            <person name="Breugelmans B."/>
            <person name="Hofmann A."/>
            <person name="Qu J."/>
            <person name="Dugan S."/>
            <person name="Lee S.L."/>
            <person name="Chao H."/>
            <person name="Dinh H."/>
            <person name="Han Y."/>
            <person name="Doddapaneni H.V."/>
            <person name="Worley K.C."/>
            <person name="Muzny D.M."/>
            <person name="Ioannidis P."/>
            <person name="Waterhouse R.M."/>
            <person name="Zdobnov E.M."/>
            <person name="James P.J."/>
            <person name="Bagnall N.H."/>
            <person name="Kotze A.C."/>
            <person name="Gibbs R.A."/>
            <person name="Richards S."/>
            <person name="Batterham P."/>
            <person name="Gasser R.B."/>
        </authorList>
    </citation>
    <scope>NUCLEOTIDE SEQUENCE [LARGE SCALE GENOMIC DNA]</scope>
    <source>
        <strain evidence="3 4">LS</strain>
        <tissue evidence="3">Full body</tissue>
    </source>
</reference>
<accession>A0A0L0C278</accession>
<proteinExistence type="predicted"/>
<feature type="chain" id="PRO_5005535767" evidence="2">
    <location>
        <begin position="20"/>
        <end position="138"/>
    </location>
</feature>
<dbReference type="AlphaFoldDB" id="A0A0L0C278"/>
<evidence type="ECO:0000313" key="3">
    <source>
        <dbReference type="EMBL" id="KNC26415.1"/>
    </source>
</evidence>
<gene>
    <name evidence="3" type="ORF">FF38_03307</name>
</gene>
<protein>
    <submittedName>
        <fullName evidence="3">Uncharacterized protein</fullName>
    </submittedName>
</protein>
<dbReference type="Proteomes" id="UP000037069">
    <property type="component" value="Unassembled WGS sequence"/>
</dbReference>
<sequence>MSPFTIVLSITLLAGSIQAGVIGGHYGGHLNANAESHDFSEGLAKSESSNYESLGSLGDHLQESHFPSDYGHDEASIAASEHIEYGGHEHFSQHESIGSYHDIHSDLHDFDSKPVPGINHGKGALSYSTTYEFKDPKP</sequence>
<evidence type="ECO:0000256" key="2">
    <source>
        <dbReference type="SAM" id="SignalP"/>
    </source>
</evidence>
<dbReference type="EMBL" id="JRES01000987">
    <property type="protein sequence ID" value="KNC26415.1"/>
    <property type="molecule type" value="Genomic_DNA"/>
</dbReference>
<name>A0A0L0C278_LUCCU</name>
<organism evidence="3 4">
    <name type="scientific">Lucilia cuprina</name>
    <name type="common">Green bottle fly</name>
    <name type="synonym">Australian sheep blowfly</name>
    <dbReference type="NCBI Taxonomy" id="7375"/>
    <lineage>
        <taxon>Eukaryota</taxon>
        <taxon>Metazoa</taxon>
        <taxon>Ecdysozoa</taxon>
        <taxon>Arthropoda</taxon>
        <taxon>Hexapoda</taxon>
        <taxon>Insecta</taxon>
        <taxon>Pterygota</taxon>
        <taxon>Neoptera</taxon>
        <taxon>Endopterygota</taxon>
        <taxon>Diptera</taxon>
        <taxon>Brachycera</taxon>
        <taxon>Muscomorpha</taxon>
        <taxon>Oestroidea</taxon>
        <taxon>Calliphoridae</taxon>
        <taxon>Luciliinae</taxon>
        <taxon>Lucilia</taxon>
    </lineage>
</organism>
<comment type="caution">
    <text evidence="3">The sequence shown here is derived from an EMBL/GenBank/DDBJ whole genome shotgun (WGS) entry which is preliminary data.</text>
</comment>